<dbReference type="Pfam" id="PF00884">
    <property type="entry name" value="Sulfatase"/>
    <property type="match status" value="1"/>
</dbReference>
<keyword evidence="5" id="KW-0325">Glycoprotein</keyword>
<accession>A0ABN8M4J5</accession>
<gene>
    <name evidence="8" type="ORF">PEVE_00016310</name>
</gene>
<comment type="caution">
    <text evidence="8">The sequence shown here is derived from an EMBL/GenBank/DDBJ whole genome shotgun (WGS) entry which is preliminary data.</text>
</comment>
<evidence type="ECO:0000313" key="9">
    <source>
        <dbReference type="Proteomes" id="UP001159427"/>
    </source>
</evidence>
<comment type="cofactor">
    <cofactor evidence="1">
        <name>Ca(2+)</name>
        <dbReference type="ChEBI" id="CHEBI:29108"/>
    </cofactor>
</comment>
<dbReference type="InterPro" id="IPR024607">
    <property type="entry name" value="Sulfatase_CS"/>
</dbReference>
<keyword evidence="9" id="KW-1185">Reference proteome</keyword>
<evidence type="ECO:0000256" key="2">
    <source>
        <dbReference type="ARBA" id="ARBA00008779"/>
    </source>
</evidence>
<dbReference type="Proteomes" id="UP001159427">
    <property type="component" value="Unassembled WGS sequence"/>
</dbReference>
<evidence type="ECO:0000259" key="7">
    <source>
        <dbReference type="Pfam" id="PF00884"/>
    </source>
</evidence>
<feature type="signal peptide" evidence="6">
    <location>
        <begin position="1"/>
        <end position="23"/>
    </location>
</feature>
<evidence type="ECO:0000256" key="5">
    <source>
        <dbReference type="ARBA" id="ARBA00023180"/>
    </source>
</evidence>
<protein>
    <recommendedName>
        <fullName evidence="7">Sulfatase N-terminal domain-containing protein</fullName>
    </recommendedName>
</protein>
<dbReference type="PROSITE" id="PS00523">
    <property type="entry name" value="SULFATASE_1"/>
    <property type="match status" value="1"/>
</dbReference>
<organism evidence="8 9">
    <name type="scientific">Porites evermanni</name>
    <dbReference type="NCBI Taxonomy" id="104178"/>
    <lineage>
        <taxon>Eukaryota</taxon>
        <taxon>Metazoa</taxon>
        <taxon>Cnidaria</taxon>
        <taxon>Anthozoa</taxon>
        <taxon>Hexacorallia</taxon>
        <taxon>Scleractinia</taxon>
        <taxon>Fungiina</taxon>
        <taxon>Poritidae</taxon>
        <taxon>Porites</taxon>
    </lineage>
</organism>
<evidence type="ECO:0000256" key="6">
    <source>
        <dbReference type="SAM" id="SignalP"/>
    </source>
</evidence>
<dbReference type="Gene3D" id="3.40.720.10">
    <property type="entry name" value="Alkaline Phosphatase, subunit A"/>
    <property type="match status" value="1"/>
</dbReference>
<comment type="similarity">
    <text evidence="2">Belongs to the sulfatase family.</text>
</comment>
<dbReference type="InterPro" id="IPR017850">
    <property type="entry name" value="Alkaline_phosphatase_core_sf"/>
</dbReference>
<feature type="chain" id="PRO_5047199229" description="Sulfatase N-terminal domain-containing protein" evidence="6">
    <location>
        <begin position="24"/>
        <end position="635"/>
    </location>
</feature>
<evidence type="ECO:0000256" key="1">
    <source>
        <dbReference type="ARBA" id="ARBA00001913"/>
    </source>
</evidence>
<sequence>MFLIQNRLVVFCFLYCCRSLARGRDSDTKPNIVFILSDDQDVFLGGLTPMKKTEELIGQHGIKFDNMFVTSPLCCPSRSSILTGQYVHNHHAKNNSLSGGCSSSSWQQGPEKRSISTYMKSMGYKTFFGGKYLNRYGNPQVGGPQHVPPGWDEWYGLVGNSRYYNYTLSVNGQPEKHGDSYGPDYLTDLLKRKAVGFIKDQFKGSTPFFVMVATPACHAPFTPAPQYKNNFNSSKAPRTPAFNVAGGPTKHWLIRSAPHPMKDSSIQASDDIFRNRWRTLLSVDDLVEEVITTLDAGKLLNNTYVIFSSDNGFHLGQFSLPQDKRQLYEFDVRVPFMIRGPGLKPKQTSQSPILNIDIAPTIVELAGGKAPESMDGRSILPLLKSDVELEQQEVSLRNTFNLQKQFFTSYKIPLNSIINCWPNCVCEDAWNNTYSCVRSVSSKEDMMYCEFEDKEAFLELYDVKKDRHQLKNLNKDVPPKLGGGCIFSVTSQSFIILYATPSHPTKRCGSFGSDFESRQSVFICFQRQSFLSHMPLSLYKTFACQTFASLCLFTCLVYVSSVPIAHLRQNKPFPSLYLGHGQIIKEDISIRQIAHPCNFHKSVILRTKYTETPKNRSSVHCLIKNGLCITRLMPK</sequence>
<dbReference type="CDD" id="cd16147">
    <property type="entry name" value="G6S"/>
    <property type="match status" value="1"/>
</dbReference>
<keyword evidence="4" id="KW-0378">Hydrolase</keyword>
<evidence type="ECO:0000313" key="8">
    <source>
        <dbReference type="EMBL" id="CAH3022660.1"/>
    </source>
</evidence>
<evidence type="ECO:0000256" key="3">
    <source>
        <dbReference type="ARBA" id="ARBA00022729"/>
    </source>
</evidence>
<name>A0ABN8M4J5_9CNID</name>
<dbReference type="InterPro" id="IPR000917">
    <property type="entry name" value="Sulfatase_N"/>
</dbReference>
<dbReference type="EMBL" id="CALNXI010000228">
    <property type="protein sequence ID" value="CAH3022660.1"/>
    <property type="molecule type" value="Genomic_DNA"/>
</dbReference>
<feature type="domain" description="Sulfatase N-terminal" evidence="7">
    <location>
        <begin position="30"/>
        <end position="367"/>
    </location>
</feature>
<dbReference type="SUPFAM" id="SSF53649">
    <property type="entry name" value="Alkaline phosphatase-like"/>
    <property type="match status" value="1"/>
</dbReference>
<evidence type="ECO:0000256" key="4">
    <source>
        <dbReference type="ARBA" id="ARBA00022801"/>
    </source>
</evidence>
<keyword evidence="3 6" id="KW-0732">Signal</keyword>
<dbReference type="PANTHER" id="PTHR43108">
    <property type="entry name" value="N-ACETYLGLUCOSAMINE-6-SULFATASE FAMILY MEMBER"/>
    <property type="match status" value="1"/>
</dbReference>
<reference evidence="8 9" key="1">
    <citation type="submission" date="2022-05" db="EMBL/GenBank/DDBJ databases">
        <authorList>
            <consortium name="Genoscope - CEA"/>
            <person name="William W."/>
        </authorList>
    </citation>
    <scope>NUCLEOTIDE SEQUENCE [LARGE SCALE GENOMIC DNA]</scope>
</reference>
<dbReference type="PANTHER" id="PTHR43108:SF8">
    <property type="entry name" value="SD21168P"/>
    <property type="match status" value="1"/>
</dbReference>
<proteinExistence type="inferred from homology"/>